<feature type="domain" description="Beta-defensin-like" evidence="3">
    <location>
        <begin position="66"/>
        <end position="97"/>
    </location>
</feature>
<dbReference type="EMBL" id="OX395128">
    <property type="protein sequence ID" value="CAI5771425.1"/>
    <property type="molecule type" value="Genomic_DNA"/>
</dbReference>
<dbReference type="GO" id="GO:0006952">
    <property type="term" value="P:defense response"/>
    <property type="evidence" value="ECO:0007669"/>
    <property type="project" value="InterPro"/>
</dbReference>
<evidence type="ECO:0000313" key="4">
    <source>
        <dbReference type="EMBL" id="CAI5771425.1"/>
    </source>
</evidence>
<dbReference type="InterPro" id="IPR001855">
    <property type="entry name" value="Defensin_beta-like"/>
</dbReference>
<gene>
    <name evidence="4" type="ORF">PODLI_1B024025</name>
</gene>
<protein>
    <submittedName>
        <fullName evidence="4">---NA</fullName>
    </submittedName>
</protein>
<accession>A0AA35K4E2</accession>
<evidence type="ECO:0000256" key="1">
    <source>
        <dbReference type="SAM" id="MobiDB-lite"/>
    </source>
</evidence>
<dbReference type="SUPFAM" id="SSF57392">
    <property type="entry name" value="Defensin-like"/>
    <property type="match status" value="1"/>
</dbReference>
<sequence length="99" mass="11011">MKFICLFFAVVFLGIVQSDEADLDQAEKQEAEALEDLSGPQDENPAGYDEALEDEGNMKWRNGTNLCESAGGKCFFAFCPRGSMRIGKCGRFRRCCKAK</sequence>
<evidence type="ECO:0000313" key="5">
    <source>
        <dbReference type="Proteomes" id="UP001178461"/>
    </source>
</evidence>
<keyword evidence="5" id="KW-1185">Reference proteome</keyword>
<feature type="signal peptide" evidence="2">
    <location>
        <begin position="1"/>
        <end position="18"/>
    </location>
</feature>
<reference evidence="4" key="1">
    <citation type="submission" date="2022-12" db="EMBL/GenBank/DDBJ databases">
        <authorList>
            <person name="Alioto T."/>
            <person name="Alioto T."/>
            <person name="Gomez Garrido J."/>
        </authorList>
    </citation>
    <scope>NUCLEOTIDE SEQUENCE</scope>
</reference>
<dbReference type="Pfam" id="PF00711">
    <property type="entry name" value="Defensin_beta"/>
    <property type="match status" value="1"/>
</dbReference>
<evidence type="ECO:0000259" key="3">
    <source>
        <dbReference type="Pfam" id="PF00711"/>
    </source>
</evidence>
<feature type="chain" id="PRO_5041337649" evidence="2">
    <location>
        <begin position="19"/>
        <end position="99"/>
    </location>
</feature>
<dbReference type="AlphaFoldDB" id="A0AA35K4E2"/>
<feature type="region of interest" description="Disordered" evidence="1">
    <location>
        <begin position="27"/>
        <end position="52"/>
    </location>
</feature>
<evidence type="ECO:0000256" key="2">
    <source>
        <dbReference type="SAM" id="SignalP"/>
    </source>
</evidence>
<dbReference type="GO" id="GO:0005576">
    <property type="term" value="C:extracellular region"/>
    <property type="evidence" value="ECO:0007669"/>
    <property type="project" value="InterPro"/>
</dbReference>
<proteinExistence type="predicted"/>
<name>A0AA35K4E2_9SAUR</name>
<organism evidence="4 5">
    <name type="scientific">Podarcis lilfordi</name>
    <name type="common">Lilford's wall lizard</name>
    <dbReference type="NCBI Taxonomy" id="74358"/>
    <lineage>
        <taxon>Eukaryota</taxon>
        <taxon>Metazoa</taxon>
        <taxon>Chordata</taxon>
        <taxon>Craniata</taxon>
        <taxon>Vertebrata</taxon>
        <taxon>Euteleostomi</taxon>
        <taxon>Lepidosauria</taxon>
        <taxon>Squamata</taxon>
        <taxon>Bifurcata</taxon>
        <taxon>Unidentata</taxon>
        <taxon>Episquamata</taxon>
        <taxon>Laterata</taxon>
        <taxon>Lacertibaenia</taxon>
        <taxon>Lacertidae</taxon>
        <taxon>Podarcis</taxon>
    </lineage>
</organism>
<dbReference type="Proteomes" id="UP001178461">
    <property type="component" value="Chromosome 3"/>
</dbReference>
<keyword evidence="2" id="KW-0732">Signal</keyword>